<dbReference type="PANTHER" id="PTHR23025:SF3">
    <property type="entry name" value="HORMONE-SENSITIVE LIPASE"/>
    <property type="match status" value="1"/>
</dbReference>
<evidence type="ECO:0000256" key="1">
    <source>
        <dbReference type="ARBA" id="ARBA00010515"/>
    </source>
</evidence>
<proteinExistence type="inferred from homology"/>
<dbReference type="Gene3D" id="3.40.50.1820">
    <property type="entry name" value="alpha/beta hydrolase"/>
    <property type="match status" value="1"/>
</dbReference>
<dbReference type="PROSITE" id="PS01173">
    <property type="entry name" value="LIPASE_GDXG_HIS"/>
    <property type="match status" value="1"/>
</dbReference>
<evidence type="ECO:0000313" key="5">
    <source>
        <dbReference type="Proteomes" id="UP000594001"/>
    </source>
</evidence>
<dbReference type="AlphaFoldDB" id="A0A7L9RSF4"/>
<dbReference type="Proteomes" id="UP000594001">
    <property type="component" value="Chromosome"/>
</dbReference>
<comment type="similarity">
    <text evidence="1">Belongs to the 'GDXG' lipolytic enzyme family.</text>
</comment>
<dbReference type="InterPro" id="IPR013094">
    <property type="entry name" value="AB_hydrolase_3"/>
</dbReference>
<dbReference type="InterPro" id="IPR029058">
    <property type="entry name" value="AB_hydrolase_fold"/>
</dbReference>
<feature type="domain" description="Alpha/beta hydrolase fold-3" evidence="3">
    <location>
        <begin position="87"/>
        <end position="292"/>
    </location>
</feature>
<dbReference type="InterPro" id="IPR002168">
    <property type="entry name" value="Lipase_GDXG_HIS_AS"/>
</dbReference>
<keyword evidence="2 4" id="KW-0378">Hydrolase</keyword>
<evidence type="ECO:0000259" key="3">
    <source>
        <dbReference type="Pfam" id="PF07859"/>
    </source>
</evidence>
<protein>
    <submittedName>
        <fullName evidence="4">Alpha/beta hydrolase</fullName>
        <ecNumber evidence="4">3.1.1.1</ecNumber>
    </submittedName>
</protein>
<dbReference type="GO" id="GO:0004806">
    <property type="term" value="F:triacylglycerol lipase activity"/>
    <property type="evidence" value="ECO:0007669"/>
    <property type="project" value="TreeGrafter"/>
</dbReference>
<dbReference type="GO" id="GO:0106435">
    <property type="term" value="F:carboxylesterase activity"/>
    <property type="evidence" value="ECO:0007669"/>
    <property type="project" value="UniProtKB-EC"/>
</dbReference>
<dbReference type="KEGG" id="pbal:CPBP_00107"/>
<keyword evidence="5" id="KW-1185">Reference proteome</keyword>
<dbReference type="GO" id="GO:0019433">
    <property type="term" value="P:triglyceride catabolic process"/>
    <property type="evidence" value="ECO:0007669"/>
    <property type="project" value="TreeGrafter"/>
</dbReference>
<dbReference type="RefSeq" id="WP_350332108.1">
    <property type="nucleotide sequence ID" value="NZ_CP054719.1"/>
</dbReference>
<organism evidence="4 5">
    <name type="scientific">Candidatus Bodocaedibacter vickermanii</name>
    <dbReference type="NCBI Taxonomy" id="2741701"/>
    <lineage>
        <taxon>Bacteria</taxon>
        <taxon>Pseudomonadati</taxon>
        <taxon>Pseudomonadota</taxon>
        <taxon>Alphaproteobacteria</taxon>
        <taxon>Holosporales</taxon>
        <taxon>Candidatus Paracaedibacteraceae</taxon>
        <taxon>Candidatus Bodocaedibacter</taxon>
    </lineage>
</organism>
<dbReference type="SUPFAM" id="SSF53474">
    <property type="entry name" value="alpha/beta-Hydrolases"/>
    <property type="match status" value="1"/>
</dbReference>
<dbReference type="Pfam" id="PF07859">
    <property type="entry name" value="Abhydrolase_3"/>
    <property type="match status" value="1"/>
</dbReference>
<name>A0A7L9RSF4_9PROT</name>
<sequence>MIQDPWTLLAPEAAAFLEHLKSLNAPHTEDIPIAVARMNYEKASRTLGGIPVSMARIEDRVLSSATNKDGIPVRIYWSTLEQDQPLLMFIHGGGWNVGSINTHDTVCRRIAKETGCIIVSIEYRLAPEHPYPAGLEDVQAAYQWCLLNAESLGADSTKVAVGGDSAGGNLTASLMSLLIEKNERLPDFHVLMYPCIDLSLSSESINTYAKNFFISKSTLEYFVKNYTQGQSVNDWKISPLLSPYFDKYPPAIMLTTECDPLHDESMQYKDKLTQAGVAVSQKVAKGTFHAYMQFTDIMPKHTDESYTWLSLEMKKLWSK</sequence>
<gene>
    <name evidence="4" type="ORF">CPBP_00107</name>
</gene>
<dbReference type="EMBL" id="CP054719">
    <property type="protein sequence ID" value="QOL19355.1"/>
    <property type="molecule type" value="Genomic_DNA"/>
</dbReference>
<dbReference type="PANTHER" id="PTHR23025">
    <property type="entry name" value="TRIACYLGLYCEROL LIPASE"/>
    <property type="match status" value="1"/>
</dbReference>
<dbReference type="EC" id="3.1.1.1" evidence="4"/>
<dbReference type="GO" id="GO:0004771">
    <property type="term" value="F:sterol ester esterase activity"/>
    <property type="evidence" value="ECO:0007669"/>
    <property type="project" value="TreeGrafter"/>
</dbReference>
<evidence type="ECO:0000313" key="4">
    <source>
        <dbReference type="EMBL" id="QOL19355.1"/>
    </source>
</evidence>
<evidence type="ECO:0000256" key="2">
    <source>
        <dbReference type="ARBA" id="ARBA00022801"/>
    </source>
</evidence>
<accession>A0A7L9RSF4</accession>
<dbReference type="GO" id="GO:0005829">
    <property type="term" value="C:cytosol"/>
    <property type="evidence" value="ECO:0007669"/>
    <property type="project" value="TreeGrafter"/>
</dbReference>
<reference evidence="4 5" key="1">
    <citation type="submission" date="2020-06" db="EMBL/GenBank/DDBJ databases">
        <title>The endosymbiont of the kinetoplastid Bodo saltans is a Paracaedibacter-like alpha-proteobacterium possessing a putative toxin-antitoxin system.</title>
        <authorList>
            <person name="Midha S."/>
            <person name="Rigden D.J."/>
            <person name="Siozios S."/>
            <person name="Hurst G.D.D."/>
            <person name="Jackson A.P."/>
        </authorList>
    </citation>
    <scope>NUCLEOTIDE SEQUENCE [LARGE SCALE GENOMIC DNA]</scope>
    <source>
        <strain evidence="4">Lake Konstanz</strain>
    </source>
</reference>